<evidence type="ECO:0000313" key="10">
    <source>
        <dbReference type="EMBL" id="SDM82124.1"/>
    </source>
</evidence>
<evidence type="ECO:0000259" key="9">
    <source>
        <dbReference type="PROSITE" id="PS50109"/>
    </source>
</evidence>
<feature type="transmembrane region" description="Helical" evidence="8">
    <location>
        <begin position="78"/>
        <end position="97"/>
    </location>
</feature>
<dbReference type="EC" id="2.7.13.3" evidence="2"/>
<keyword evidence="8" id="KW-1133">Transmembrane helix</keyword>
<dbReference type="Gene3D" id="3.30.450.20">
    <property type="entry name" value="PAS domain"/>
    <property type="match status" value="1"/>
</dbReference>
<feature type="domain" description="Histidine kinase" evidence="9">
    <location>
        <begin position="206"/>
        <end position="400"/>
    </location>
</feature>
<dbReference type="PANTHER" id="PTHR41523:SF8">
    <property type="entry name" value="ETHYLENE RESPONSE SENSOR PROTEIN"/>
    <property type="match status" value="1"/>
</dbReference>
<keyword evidence="7" id="KW-0067">ATP-binding</keyword>
<keyword evidence="3" id="KW-0597">Phosphoprotein</keyword>
<accession>A0A1G9WC24</accession>
<dbReference type="AlphaFoldDB" id="A0A1G9WC24"/>
<keyword evidence="11" id="KW-1185">Reference proteome</keyword>
<dbReference type="SUPFAM" id="SSF55874">
    <property type="entry name" value="ATPase domain of HSP90 chaperone/DNA topoisomerase II/histidine kinase"/>
    <property type="match status" value="1"/>
</dbReference>
<dbReference type="GO" id="GO:0005524">
    <property type="term" value="F:ATP binding"/>
    <property type="evidence" value="ECO:0007669"/>
    <property type="project" value="UniProtKB-KW"/>
</dbReference>
<evidence type="ECO:0000256" key="7">
    <source>
        <dbReference type="ARBA" id="ARBA00022840"/>
    </source>
</evidence>
<name>A0A1G9WC24_9FLAO</name>
<evidence type="ECO:0000313" key="11">
    <source>
        <dbReference type="Proteomes" id="UP000199440"/>
    </source>
</evidence>
<evidence type="ECO:0000256" key="3">
    <source>
        <dbReference type="ARBA" id="ARBA00022553"/>
    </source>
</evidence>
<organism evidence="10 11">
    <name type="scientific">Kriegella aquimaris</name>
    <dbReference type="NCBI Taxonomy" id="192904"/>
    <lineage>
        <taxon>Bacteria</taxon>
        <taxon>Pseudomonadati</taxon>
        <taxon>Bacteroidota</taxon>
        <taxon>Flavobacteriia</taxon>
        <taxon>Flavobacteriales</taxon>
        <taxon>Flavobacteriaceae</taxon>
        <taxon>Kriegella</taxon>
    </lineage>
</organism>
<keyword evidence="4" id="KW-0808">Transferase</keyword>
<evidence type="ECO:0000256" key="5">
    <source>
        <dbReference type="ARBA" id="ARBA00022741"/>
    </source>
</evidence>
<dbReference type="InterPro" id="IPR003594">
    <property type="entry name" value="HATPase_dom"/>
</dbReference>
<feature type="transmembrane region" description="Helical" evidence="8">
    <location>
        <begin position="53"/>
        <end position="71"/>
    </location>
</feature>
<comment type="catalytic activity">
    <reaction evidence="1">
        <text>ATP + protein L-histidine = ADP + protein N-phospho-L-histidine.</text>
        <dbReference type="EC" id="2.7.13.3"/>
    </reaction>
</comment>
<dbReference type="InterPro" id="IPR011495">
    <property type="entry name" value="Sig_transdc_His_kin_sub2_dim/P"/>
</dbReference>
<dbReference type="InterPro" id="IPR005467">
    <property type="entry name" value="His_kinase_dom"/>
</dbReference>
<evidence type="ECO:0000256" key="1">
    <source>
        <dbReference type="ARBA" id="ARBA00000085"/>
    </source>
</evidence>
<dbReference type="SMART" id="SM00387">
    <property type="entry name" value="HATPase_c"/>
    <property type="match status" value="1"/>
</dbReference>
<gene>
    <name evidence="10" type="ORF">SAMN04488514_11549</name>
</gene>
<keyword evidence="8" id="KW-0472">Membrane</keyword>
<dbReference type="STRING" id="192904.SAMN04488514_11549"/>
<evidence type="ECO:0000256" key="4">
    <source>
        <dbReference type="ARBA" id="ARBA00022679"/>
    </source>
</evidence>
<dbReference type="EMBL" id="FNGV01000015">
    <property type="protein sequence ID" value="SDM82124.1"/>
    <property type="molecule type" value="Genomic_DNA"/>
</dbReference>
<sequence length="403" mass="46299">MKILTNIINLGVTSQLDEHTSKRVRIVNQISIFLFALSIVQLVVALLLSFPKVTIVLFLMVSFASIISPLLNKYEMTIASRVFSICSAYVILLSQVLVFGPELHIQFFLISTVAGPLLLFDKEIGIWKWILVATPALIWIYLEWHFVHSPPLVEIAPDAIFWARIVHNLMLFTIIFVLFSTFTQQSRNHIEDIEQHRMSIETLLKEIHHRIKNNLQVVTSLLALQSIGIKEQKIQNLFKDLKNRINSMALSHEMLYKTDDLERIDYEAYIHKLITGLICSMKDQENEIDIHLNIKQVYLNIDTAIPLGLIINEIVTNSLKYAFKNNSGSITICLRKLNHQNFLMEIGDNGIGFPITEMKAKRRSLGLTLIQKLTRQLRGNIVRDTLKEGTNYIIHFQEITPKS</sequence>
<dbReference type="InterPro" id="IPR036890">
    <property type="entry name" value="HATPase_C_sf"/>
</dbReference>
<evidence type="ECO:0000256" key="6">
    <source>
        <dbReference type="ARBA" id="ARBA00022777"/>
    </source>
</evidence>
<keyword evidence="6 10" id="KW-0418">Kinase</keyword>
<feature type="transmembrane region" description="Helical" evidence="8">
    <location>
        <begin position="103"/>
        <end position="120"/>
    </location>
</feature>
<keyword evidence="8" id="KW-0812">Transmembrane</keyword>
<protein>
    <recommendedName>
        <fullName evidence="2">histidine kinase</fullName>
        <ecNumber evidence="2">2.7.13.3</ecNumber>
    </recommendedName>
</protein>
<feature type="transmembrane region" description="Helical" evidence="8">
    <location>
        <begin position="26"/>
        <end position="47"/>
    </location>
</feature>
<dbReference type="GO" id="GO:0004673">
    <property type="term" value="F:protein histidine kinase activity"/>
    <property type="evidence" value="ECO:0007669"/>
    <property type="project" value="UniProtKB-EC"/>
</dbReference>
<dbReference type="PANTHER" id="PTHR41523">
    <property type="entry name" value="TWO-COMPONENT SYSTEM SENSOR PROTEIN"/>
    <property type="match status" value="1"/>
</dbReference>
<evidence type="ECO:0000256" key="2">
    <source>
        <dbReference type="ARBA" id="ARBA00012438"/>
    </source>
</evidence>
<reference evidence="10 11" key="1">
    <citation type="submission" date="2016-10" db="EMBL/GenBank/DDBJ databases">
        <authorList>
            <person name="de Groot N.N."/>
        </authorList>
    </citation>
    <scope>NUCLEOTIDE SEQUENCE [LARGE SCALE GENOMIC DNA]</scope>
    <source>
        <strain evidence="10 11">DSM 19886</strain>
    </source>
</reference>
<dbReference type="Gene3D" id="3.30.565.10">
    <property type="entry name" value="Histidine kinase-like ATPase, C-terminal domain"/>
    <property type="match status" value="1"/>
</dbReference>
<dbReference type="PROSITE" id="PS50109">
    <property type="entry name" value="HIS_KIN"/>
    <property type="match status" value="1"/>
</dbReference>
<keyword evidence="5" id="KW-0547">Nucleotide-binding</keyword>
<feature type="transmembrane region" description="Helical" evidence="8">
    <location>
        <begin position="159"/>
        <end position="179"/>
    </location>
</feature>
<feature type="transmembrane region" description="Helical" evidence="8">
    <location>
        <begin position="127"/>
        <end position="147"/>
    </location>
</feature>
<dbReference type="Proteomes" id="UP000199440">
    <property type="component" value="Unassembled WGS sequence"/>
</dbReference>
<dbReference type="OrthoDB" id="9767435at2"/>
<dbReference type="Pfam" id="PF07568">
    <property type="entry name" value="HisKA_2"/>
    <property type="match status" value="1"/>
</dbReference>
<dbReference type="Pfam" id="PF02518">
    <property type="entry name" value="HATPase_c"/>
    <property type="match status" value="1"/>
</dbReference>
<dbReference type="RefSeq" id="WP_089894422.1">
    <property type="nucleotide sequence ID" value="NZ_FNGV01000015.1"/>
</dbReference>
<evidence type="ECO:0000256" key="8">
    <source>
        <dbReference type="SAM" id="Phobius"/>
    </source>
</evidence>
<proteinExistence type="predicted"/>